<gene>
    <name evidence="2" type="ORF">K431DRAFT_282743</name>
</gene>
<dbReference type="AlphaFoldDB" id="A0A9P4QAJ5"/>
<dbReference type="EMBL" id="MU003775">
    <property type="protein sequence ID" value="KAF2723647.1"/>
    <property type="molecule type" value="Genomic_DNA"/>
</dbReference>
<keyword evidence="3" id="KW-1185">Reference proteome</keyword>
<accession>A0A9P4QAJ5</accession>
<dbReference type="Proteomes" id="UP000799441">
    <property type="component" value="Unassembled WGS sequence"/>
</dbReference>
<feature type="compositionally biased region" description="Basic and acidic residues" evidence="1">
    <location>
        <begin position="305"/>
        <end position="316"/>
    </location>
</feature>
<name>A0A9P4QAJ5_9PEZI</name>
<feature type="compositionally biased region" description="Polar residues" evidence="1">
    <location>
        <begin position="351"/>
        <end position="363"/>
    </location>
</feature>
<comment type="caution">
    <text evidence="2">The sequence shown here is derived from an EMBL/GenBank/DDBJ whole genome shotgun (WGS) entry which is preliminary data.</text>
</comment>
<feature type="compositionally biased region" description="Low complexity" evidence="1">
    <location>
        <begin position="389"/>
        <end position="398"/>
    </location>
</feature>
<organism evidence="2 3">
    <name type="scientific">Polychaeton citri CBS 116435</name>
    <dbReference type="NCBI Taxonomy" id="1314669"/>
    <lineage>
        <taxon>Eukaryota</taxon>
        <taxon>Fungi</taxon>
        <taxon>Dikarya</taxon>
        <taxon>Ascomycota</taxon>
        <taxon>Pezizomycotina</taxon>
        <taxon>Dothideomycetes</taxon>
        <taxon>Dothideomycetidae</taxon>
        <taxon>Capnodiales</taxon>
        <taxon>Capnodiaceae</taxon>
        <taxon>Polychaeton</taxon>
    </lineage>
</organism>
<evidence type="ECO:0000313" key="2">
    <source>
        <dbReference type="EMBL" id="KAF2723647.1"/>
    </source>
</evidence>
<evidence type="ECO:0000313" key="3">
    <source>
        <dbReference type="Proteomes" id="UP000799441"/>
    </source>
</evidence>
<protein>
    <submittedName>
        <fullName evidence="2">Uncharacterized protein</fullName>
    </submittedName>
</protein>
<feature type="compositionally biased region" description="Basic and acidic residues" evidence="1">
    <location>
        <begin position="215"/>
        <end position="230"/>
    </location>
</feature>
<evidence type="ECO:0000256" key="1">
    <source>
        <dbReference type="SAM" id="MobiDB-lite"/>
    </source>
</evidence>
<feature type="compositionally biased region" description="Polar residues" evidence="1">
    <location>
        <begin position="319"/>
        <end position="332"/>
    </location>
</feature>
<feature type="compositionally biased region" description="Polar residues" evidence="1">
    <location>
        <begin position="51"/>
        <end position="77"/>
    </location>
</feature>
<feature type="region of interest" description="Disordered" evidence="1">
    <location>
        <begin position="1"/>
        <end position="426"/>
    </location>
</feature>
<feature type="compositionally biased region" description="Basic and acidic residues" evidence="1">
    <location>
        <begin position="281"/>
        <end position="293"/>
    </location>
</feature>
<sequence>MDTLRKSIGLGGSGPVDAGQEPISGEAGKGTATEPYDSGNLPEPEKGGEAPQNTTLHGESPISVTKGTTVAGSSSGRSDPLLASRADQASVSAGAPNRQHGTQEQDKSGQKPSIGSAAWFGTANPSNKRGDGDSAAEVNEADSQSPDAKVATGGFTSANTTTNGSTERSPSTDDLPPNQTGSDVPPGPSAHLDTDVHPPADTGRGAASAAPDAIGGREDLPEPKEGHPRSWEMPGSKAAAAPVEKADYSNAPIKPVEHASHGRRSSIPTAGGVAIGSVATDAREERRKSVDARRKSRETGTSSDYARDSIPEEKVPELPQQTRNQGLSSTTPAEGEAGPAPTTEIPEEPSPRTSLSQAKTTTAELVPPDATPDGKSSDNTKVADPPAPTTSSPGTTASKDPGSPTGGGEDGRRRSLFGKLKDKIKH</sequence>
<proteinExistence type="predicted"/>
<feature type="compositionally biased region" description="Polar residues" evidence="1">
    <location>
        <begin position="154"/>
        <end position="169"/>
    </location>
</feature>
<reference evidence="2" key="1">
    <citation type="journal article" date="2020" name="Stud. Mycol.">
        <title>101 Dothideomycetes genomes: a test case for predicting lifestyles and emergence of pathogens.</title>
        <authorList>
            <person name="Haridas S."/>
            <person name="Albert R."/>
            <person name="Binder M."/>
            <person name="Bloem J."/>
            <person name="Labutti K."/>
            <person name="Salamov A."/>
            <person name="Andreopoulos B."/>
            <person name="Baker S."/>
            <person name="Barry K."/>
            <person name="Bills G."/>
            <person name="Bluhm B."/>
            <person name="Cannon C."/>
            <person name="Castanera R."/>
            <person name="Culley D."/>
            <person name="Daum C."/>
            <person name="Ezra D."/>
            <person name="Gonzalez J."/>
            <person name="Henrissat B."/>
            <person name="Kuo A."/>
            <person name="Liang C."/>
            <person name="Lipzen A."/>
            <person name="Lutzoni F."/>
            <person name="Magnuson J."/>
            <person name="Mondo S."/>
            <person name="Nolan M."/>
            <person name="Ohm R."/>
            <person name="Pangilinan J."/>
            <person name="Park H.-J."/>
            <person name="Ramirez L."/>
            <person name="Alfaro M."/>
            <person name="Sun H."/>
            <person name="Tritt A."/>
            <person name="Yoshinaga Y."/>
            <person name="Zwiers L.-H."/>
            <person name="Turgeon B."/>
            <person name="Goodwin S."/>
            <person name="Spatafora J."/>
            <person name="Crous P."/>
            <person name="Grigoriev I."/>
        </authorList>
    </citation>
    <scope>NUCLEOTIDE SEQUENCE</scope>
    <source>
        <strain evidence="2">CBS 116435</strain>
    </source>
</reference>
<dbReference type="OrthoDB" id="3946508at2759"/>